<dbReference type="HAMAP" id="MF_00123">
    <property type="entry name" value="Arg_tRNA_synth"/>
    <property type="match status" value="1"/>
</dbReference>
<dbReference type="Pfam" id="PF03485">
    <property type="entry name" value="Arg_tRNA_synt_N"/>
    <property type="match status" value="1"/>
</dbReference>
<dbReference type="InterPro" id="IPR008909">
    <property type="entry name" value="DALR_anticod-bd"/>
</dbReference>
<evidence type="ECO:0000256" key="5">
    <source>
        <dbReference type="ARBA" id="ARBA00022598"/>
    </source>
</evidence>
<evidence type="ECO:0000256" key="7">
    <source>
        <dbReference type="ARBA" id="ARBA00022840"/>
    </source>
</evidence>
<dbReference type="AlphaFoldDB" id="A0A4R2H083"/>
<dbReference type="GO" id="GO:0006420">
    <property type="term" value="P:arginyl-tRNA aminoacylation"/>
    <property type="evidence" value="ECO:0007669"/>
    <property type="project" value="UniProtKB-UniRule"/>
</dbReference>
<dbReference type="Proteomes" id="UP000294508">
    <property type="component" value="Unassembled WGS sequence"/>
</dbReference>
<comment type="similarity">
    <text evidence="2 11 12">Belongs to the class-I aminoacyl-tRNA synthetase family.</text>
</comment>
<dbReference type="GO" id="GO:0005737">
    <property type="term" value="C:cytoplasm"/>
    <property type="evidence" value="ECO:0007669"/>
    <property type="project" value="UniProtKB-SubCell"/>
</dbReference>
<dbReference type="InterPro" id="IPR036695">
    <property type="entry name" value="Arg-tRNA-synth_N_sf"/>
</dbReference>
<evidence type="ECO:0000256" key="11">
    <source>
        <dbReference type="HAMAP-Rule" id="MF_00123"/>
    </source>
</evidence>
<evidence type="ECO:0000256" key="4">
    <source>
        <dbReference type="ARBA" id="ARBA00022490"/>
    </source>
</evidence>
<evidence type="ECO:0000256" key="8">
    <source>
        <dbReference type="ARBA" id="ARBA00022917"/>
    </source>
</evidence>
<dbReference type="InterPro" id="IPR009080">
    <property type="entry name" value="tRNAsynth_Ia_anticodon-bd"/>
</dbReference>
<dbReference type="NCBIfam" id="TIGR00456">
    <property type="entry name" value="argS"/>
    <property type="match status" value="1"/>
</dbReference>
<dbReference type="Gene3D" id="3.30.1360.70">
    <property type="entry name" value="Arginyl tRNA synthetase N-terminal domain"/>
    <property type="match status" value="1"/>
</dbReference>
<evidence type="ECO:0000256" key="1">
    <source>
        <dbReference type="ARBA" id="ARBA00004496"/>
    </source>
</evidence>
<dbReference type="SUPFAM" id="SSF55190">
    <property type="entry name" value="Arginyl-tRNA synthetase (ArgRS), N-terminal 'additional' domain"/>
    <property type="match status" value="1"/>
</dbReference>
<keyword evidence="5 11" id="KW-0436">Ligase</keyword>
<dbReference type="FunFam" id="3.40.50.620:FF:000030">
    <property type="entry name" value="Arginine--tRNA ligase"/>
    <property type="match status" value="1"/>
</dbReference>
<comment type="subunit">
    <text evidence="3 11">Monomer.</text>
</comment>
<dbReference type="PANTHER" id="PTHR11956">
    <property type="entry name" value="ARGINYL-TRNA SYNTHETASE"/>
    <property type="match status" value="1"/>
</dbReference>
<keyword evidence="9 11" id="KW-0030">Aminoacyl-tRNA synthetase</keyword>
<comment type="catalytic activity">
    <reaction evidence="10 11">
        <text>tRNA(Arg) + L-arginine + ATP = L-arginyl-tRNA(Arg) + AMP + diphosphate</text>
        <dbReference type="Rhea" id="RHEA:20301"/>
        <dbReference type="Rhea" id="RHEA-COMP:9658"/>
        <dbReference type="Rhea" id="RHEA-COMP:9673"/>
        <dbReference type="ChEBI" id="CHEBI:30616"/>
        <dbReference type="ChEBI" id="CHEBI:32682"/>
        <dbReference type="ChEBI" id="CHEBI:33019"/>
        <dbReference type="ChEBI" id="CHEBI:78442"/>
        <dbReference type="ChEBI" id="CHEBI:78513"/>
        <dbReference type="ChEBI" id="CHEBI:456215"/>
        <dbReference type="EC" id="6.1.1.19"/>
    </reaction>
</comment>
<feature type="domain" description="DALR anticodon binding" evidence="13">
    <location>
        <begin position="457"/>
        <end position="569"/>
    </location>
</feature>
<evidence type="ECO:0000256" key="9">
    <source>
        <dbReference type="ARBA" id="ARBA00023146"/>
    </source>
</evidence>
<dbReference type="InterPro" id="IPR005148">
    <property type="entry name" value="Arg-tRNA-synth_N"/>
</dbReference>
<dbReference type="CDD" id="cd07956">
    <property type="entry name" value="Anticodon_Ia_Arg"/>
    <property type="match status" value="1"/>
</dbReference>
<evidence type="ECO:0000259" key="13">
    <source>
        <dbReference type="SMART" id="SM00836"/>
    </source>
</evidence>
<dbReference type="EC" id="6.1.1.19" evidence="11"/>
<feature type="domain" description="Arginyl tRNA synthetase N-terminal" evidence="14">
    <location>
        <begin position="10"/>
        <end position="95"/>
    </location>
</feature>
<dbReference type="OrthoDB" id="9803211at2"/>
<dbReference type="EMBL" id="SLWN01000017">
    <property type="protein sequence ID" value="TCO17671.1"/>
    <property type="molecule type" value="Genomic_DNA"/>
</dbReference>
<evidence type="ECO:0000256" key="6">
    <source>
        <dbReference type="ARBA" id="ARBA00022741"/>
    </source>
</evidence>
<dbReference type="SUPFAM" id="SSF52374">
    <property type="entry name" value="Nucleotidylyl transferase"/>
    <property type="match status" value="1"/>
</dbReference>
<dbReference type="CDD" id="cd00671">
    <property type="entry name" value="ArgRS_core"/>
    <property type="match status" value="1"/>
</dbReference>
<evidence type="ECO:0000313" key="16">
    <source>
        <dbReference type="Proteomes" id="UP000294508"/>
    </source>
</evidence>
<organism evidence="15 16">
    <name type="scientific">Kribbella steppae</name>
    <dbReference type="NCBI Taxonomy" id="2512223"/>
    <lineage>
        <taxon>Bacteria</taxon>
        <taxon>Bacillati</taxon>
        <taxon>Actinomycetota</taxon>
        <taxon>Actinomycetes</taxon>
        <taxon>Propionibacteriales</taxon>
        <taxon>Kribbellaceae</taxon>
        <taxon>Kribbella</taxon>
    </lineage>
</organism>
<proteinExistence type="inferred from homology"/>
<dbReference type="InterPro" id="IPR035684">
    <property type="entry name" value="ArgRS_core"/>
</dbReference>
<reference evidence="15 16" key="1">
    <citation type="journal article" date="2015" name="Stand. Genomic Sci.">
        <title>Genomic Encyclopedia of Bacterial and Archaeal Type Strains, Phase III: the genomes of soil and plant-associated and newly described type strains.</title>
        <authorList>
            <person name="Whitman W.B."/>
            <person name="Woyke T."/>
            <person name="Klenk H.P."/>
            <person name="Zhou Y."/>
            <person name="Lilburn T.G."/>
            <person name="Beck B.J."/>
            <person name="De Vos P."/>
            <person name="Vandamme P."/>
            <person name="Eisen J.A."/>
            <person name="Garrity G."/>
            <person name="Hugenholtz P."/>
            <person name="Kyrpides N.C."/>
        </authorList>
    </citation>
    <scope>NUCLEOTIDE SEQUENCE [LARGE SCALE GENOMIC DNA]</scope>
    <source>
        <strain evidence="15 16">VKM Ac-2572</strain>
    </source>
</reference>
<dbReference type="PRINTS" id="PR01038">
    <property type="entry name" value="TRNASYNTHARG"/>
</dbReference>
<comment type="caution">
    <text evidence="15">The sequence shown here is derived from an EMBL/GenBank/DDBJ whole genome shotgun (WGS) entry which is preliminary data.</text>
</comment>
<keyword evidence="7 11" id="KW-0067">ATP-binding</keyword>
<sequence length="569" mass="61715">MSAVLPVLATRLSTAAAVAFGSSYAELDPELLDPELRSATKPEFGHYQSNLALRLGNALGQAPREVAARLVEALDIADLCETPSIAGPGFINLTLLPSTLAAAVNEPQAFTTRHQRVVVDYSQPNVAKQMHVGHLRSTVIGDALCNVLQFVGYDVIRQNHVGDWGTQYGMMIEQLLGENLNAEELDLQGLQVLYERSRKHFDADGAFADKSRARVVLLQSGDPETRAIWQRMVDVSLDDFEQVYALLDSRLTRTDVVGESAYNNDLPRIVDELSEAGLLTESDGALCAFLPGFKGRDGQPLPVIVRKSDGGFGYSATDLAAVRHRVSTLHADRIVYVVDHRQALHFEQIFALATSAGWLPSTTTAEHVGFGTVLGPNGKPFKTRAGGTVKLTTLLDEAVARADSLLEGREGIDRQVTAKAVGIGAVKYADLSSDRGNDYVFDLDRMVAMTGNTGPYLQYAHARLTRLLSKAGTDHDQILELKDPAEERLALLLTGFAGVVEQVVETLQPHRLCTYLYDVATALSVFYEQCPVLTSEGDTRASRIALCTATRKVLQDGLGLLGIQAPDAM</sequence>
<dbReference type="Gene3D" id="3.40.50.620">
    <property type="entry name" value="HUPs"/>
    <property type="match status" value="1"/>
</dbReference>
<evidence type="ECO:0000256" key="3">
    <source>
        <dbReference type="ARBA" id="ARBA00011245"/>
    </source>
</evidence>
<comment type="subcellular location">
    <subcellularLocation>
        <location evidence="1 11">Cytoplasm</location>
    </subcellularLocation>
</comment>
<keyword evidence="16" id="KW-1185">Reference proteome</keyword>
<evidence type="ECO:0000256" key="12">
    <source>
        <dbReference type="RuleBase" id="RU363038"/>
    </source>
</evidence>
<dbReference type="FunFam" id="1.10.730.10:FF:000006">
    <property type="entry name" value="Arginyl-tRNA synthetase 2, mitochondrial"/>
    <property type="match status" value="1"/>
</dbReference>
<name>A0A4R2H083_9ACTN</name>
<dbReference type="PROSITE" id="PS00178">
    <property type="entry name" value="AA_TRNA_LIGASE_I"/>
    <property type="match status" value="1"/>
</dbReference>
<keyword evidence="6 11" id="KW-0547">Nucleotide-binding</keyword>
<accession>A0A4R2H083</accession>
<gene>
    <name evidence="11" type="primary">argS</name>
    <name evidence="15" type="ORF">EV652_117124</name>
</gene>
<feature type="short sequence motif" description="'HIGH' region" evidence="11">
    <location>
        <begin position="124"/>
        <end position="134"/>
    </location>
</feature>
<evidence type="ECO:0000313" key="15">
    <source>
        <dbReference type="EMBL" id="TCO17671.1"/>
    </source>
</evidence>
<evidence type="ECO:0000256" key="10">
    <source>
        <dbReference type="ARBA" id="ARBA00049339"/>
    </source>
</evidence>
<dbReference type="GO" id="GO:0005524">
    <property type="term" value="F:ATP binding"/>
    <property type="evidence" value="ECO:0007669"/>
    <property type="project" value="UniProtKB-UniRule"/>
</dbReference>
<keyword evidence="8 11" id="KW-0648">Protein biosynthesis</keyword>
<dbReference type="Gene3D" id="1.10.730.10">
    <property type="entry name" value="Isoleucyl-tRNA Synthetase, Domain 1"/>
    <property type="match status" value="1"/>
</dbReference>
<dbReference type="PANTHER" id="PTHR11956:SF5">
    <property type="entry name" value="ARGININE--TRNA LIGASE, CYTOPLASMIC"/>
    <property type="match status" value="1"/>
</dbReference>
<dbReference type="InterPro" id="IPR001412">
    <property type="entry name" value="aa-tRNA-synth_I_CS"/>
</dbReference>
<dbReference type="InterPro" id="IPR014729">
    <property type="entry name" value="Rossmann-like_a/b/a_fold"/>
</dbReference>
<evidence type="ECO:0000256" key="2">
    <source>
        <dbReference type="ARBA" id="ARBA00005594"/>
    </source>
</evidence>
<dbReference type="Pfam" id="PF00750">
    <property type="entry name" value="tRNA-synt_1d"/>
    <property type="match status" value="1"/>
</dbReference>
<protein>
    <recommendedName>
        <fullName evidence="11">Arginine--tRNA ligase</fullName>
        <ecNumber evidence="11">6.1.1.19</ecNumber>
    </recommendedName>
    <alternativeName>
        <fullName evidence="11">Arginyl-tRNA synthetase</fullName>
        <shortName evidence="11">ArgRS</shortName>
    </alternativeName>
</protein>
<dbReference type="SMART" id="SM01016">
    <property type="entry name" value="Arg_tRNA_synt_N"/>
    <property type="match status" value="1"/>
</dbReference>
<dbReference type="SMART" id="SM00836">
    <property type="entry name" value="DALR_1"/>
    <property type="match status" value="1"/>
</dbReference>
<keyword evidence="4 11" id="KW-0963">Cytoplasm</keyword>
<evidence type="ECO:0000259" key="14">
    <source>
        <dbReference type="SMART" id="SM01016"/>
    </source>
</evidence>
<dbReference type="SUPFAM" id="SSF47323">
    <property type="entry name" value="Anticodon-binding domain of a subclass of class I aminoacyl-tRNA synthetases"/>
    <property type="match status" value="1"/>
</dbReference>
<dbReference type="Pfam" id="PF05746">
    <property type="entry name" value="DALR_1"/>
    <property type="match status" value="1"/>
</dbReference>
<dbReference type="GO" id="GO:0004814">
    <property type="term" value="F:arginine-tRNA ligase activity"/>
    <property type="evidence" value="ECO:0007669"/>
    <property type="project" value="UniProtKB-UniRule"/>
</dbReference>
<dbReference type="RefSeq" id="WP_132214459.1">
    <property type="nucleotide sequence ID" value="NZ_SLWN01000017.1"/>
</dbReference>
<dbReference type="InterPro" id="IPR001278">
    <property type="entry name" value="Arg-tRNA-ligase"/>
</dbReference>